<organism evidence="3">
    <name type="scientific">Burkholderia cenocepacia</name>
    <dbReference type="NCBI Taxonomy" id="95486"/>
    <lineage>
        <taxon>Bacteria</taxon>
        <taxon>Pseudomonadati</taxon>
        <taxon>Pseudomonadota</taxon>
        <taxon>Betaproteobacteria</taxon>
        <taxon>Burkholderiales</taxon>
        <taxon>Burkholderiaceae</taxon>
        <taxon>Burkholderia</taxon>
        <taxon>Burkholderia cepacia complex</taxon>
    </lineage>
</organism>
<dbReference type="GO" id="GO:0016998">
    <property type="term" value="P:cell wall macromolecule catabolic process"/>
    <property type="evidence" value="ECO:0007669"/>
    <property type="project" value="InterPro"/>
</dbReference>
<dbReference type="Pfam" id="PF00182">
    <property type="entry name" value="Glyco_hydro_19"/>
    <property type="match status" value="1"/>
</dbReference>
<reference evidence="3" key="1">
    <citation type="submission" date="2019-11" db="EMBL/GenBank/DDBJ databases">
        <title>Burkholderia cenocepacia CF.</title>
        <authorList>
            <person name="Vianna E.F."/>
            <person name="Marques E.A."/>
            <person name="Albano R.M."/>
            <person name="Leao R.S."/>
        </authorList>
    </citation>
    <scope>NUCLEOTIDE SEQUENCE</scope>
    <source>
        <strain evidence="3">MS-2140</strain>
    </source>
</reference>
<feature type="domain" description="Glycoside hydrolase family 19 catalytic" evidence="2">
    <location>
        <begin position="86"/>
        <end position="182"/>
    </location>
</feature>
<dbReference type="GO" id="GO:0006032">
    <property type="term" value="P:chitin catabolic process"/>
    <property type="evidence" value="ECO:0007669"/>
    <property type="project" value="InterPro"/>
</dbReference>
<comment type="caution">
    <text evidence="3">The sequence shown here is derived from an EMBL/GenBank/DDBJ whole genome shotgun (WGS) entry which is preliminary data.</text>
</comment>
<evidence type="ECO:0000313" key="3">
    <source>
        <dbReference type="EMBL" id="NDV72967.1"/>
    </source>
</evidence>
<dbReference type="GO" id="GO:0004568">
    <property type="term" value="F:chitinase activity"/>
    <property type="evidence" value="ECO:0007669"/>
    <property type="project" value="InterPro"/>
</dbReference>
<dbReference type="PANTHER" id="PTHR34408:SF1">
    <property type="entry name" value="GLYCOSYL HYDROLASE FAMILY 19 DOMAIN-CONTAINING PROTEIN HI_1415"/>
    <property type="match status" value="1"/>
</dbReference>
<sequence>MALPCPARRRPDDRVRHGRRDRLSLHPTRTHPRLGERGRETAFGMTMTPQTLSAALQIPLARATPWADPLSAAMALYAIDSPARQAAFLAQCGHETGGFQWLREIWGPTAAQRAYEPPAAKAAELGNTQAGDGFRYRGGGLIQITGRYNFREMGQKIGVDLEGNPDLIAQPSTAVHASAQFWADHALSAFADAGDFLAISRAINLGNPRSAATPNGMPDRLALWGSCKKALGVA</sequence>
<protein>
    <submittedName>
        <fullName evidence="3">Lysozyme</fullName>
    </submittedName>
</protein>
<evidence type="ECO:0000256" key="1">
    <source>
        <dbReference type="SAM" id="MobiDB-lite"/>
    </source>
</evidence>
<name>A0A6B2MF56_9BURK</name>
<dbReference type="SUPFAM" id="SSF53955">
    <property type="entry name" value="Lysozyme-like"/>
    <property type="match status" value="1"/>
</dbReference>
<dbReference type="PANTHER" id="PTHR34408">
    <property type="entry name" value="FAMILY PROTEIN, PUTATIVE-RELATED"/>
    <property type="match status" value="1"/>
</dbReference>
<dbReference type="InterPro" id="IPR000726">
    <property type="entry name" value="Glyco_hydro_19_cat"/>
</dbReference>
<dbReference type="InterPro" id="IPR023346">
    <property type="entry name" value="Lysozyme-like_dom_sf"/>
</dbReference>
<proteinExistence type="predicted"/>
<feature type="region of interest" description="Disordered" evidence="1">
    <location>
        <begin position="1"/>
        <end position="37"/>
    </location>
</feature>
<accession>A0A6B2MF56</accession>
<evidence type="ECO:0000259" key="2">
    <source>
        <dbReference type="Pfam" id="PF00182"/>
    </source>
</evidence>
<gene>
    <name evidence="3" type="ORF">GFJ35_12845</name>
</gene>
<dbReference type="Gene3D" id="1.10.530.10">
    <property type="match status" value="1"/>
</dbReference>
<dbReference type="InterPro" id="IPR052354">
    <property type="entry name" value="Cell_Wall_Dynamics_Protein"/>
</dbReference>
<dbReference type="AlphaFoldDB" id="A0A6B2MF56"/>
<dbReference type="EMBL" id="JAAEAM010000012">
    <property type="protein sequence ID" value="NDV72967.1"/>
    <property type="molecule type" value="Genomic_DNA"/>
</dbReference>